<dbReference type="PROSITE" id="PS51755">
    <property type="entry name" value="OMPR_PHOB"/>
    <property type="match status" value="1"/>
</dbReference>
<evidence type="ECO:0000259" key="8">
    <source>
        <dbReference type="PROSITE" id="PS50110"/>
    </source>
</evidence>
<comment type="caution">
    <text evidence="10">The sequence shown here is derived from an EMBL/GenBank/DDBJ whole genome shotgun (WGS) entry which is preliminary data.</text>
</comment>
<feature type="modified residue" description="4-aspartylphosphate" evidence="6">
    <location>
        <position position="51"/>
    </location>
</feature>
<dbReference type="SUPFAM" id="SSF52172">
    <property type="entry name" value="CheY-like"/>
    <property type="match status" value="1"/>
</dbReference>
<dbReference type="InterPro" id="IPR001789">
    <property type="entry name" value="Sig_transdc_resp-reg_receiver"/>
</dbReference>
<name>A0ABV4U465_9BACT</name>
<dbReference type="Gene3D" id="1.10.10.10">
    <property type="entry name" value="Winged helix-like DNA-binding domain superfamily/Winged helix DNA-binding domain"/>
    <property type="match status" value="1"/>
</dbReference>
<evidence type="ECO:0000256" key="5">
    <source>
        <dbReference type="ARBA" id="ARBA00023163"/>
    </source>
</evidence>
<dbReference type="PANTHER" id="PTHR48111">
    <property type="entry name" value="REGULATOR OF RPOS"/>
    <property type="match status" value="1"/>
</dbReference>
<accession>A0ABV4U465</accession>
<keyword evidence="3" id="KW-0805">Transcription regulation</keyword>
<dbReference type="CDD" id="cd17624">
    <property type="entry name" value="REC_OmpR_PmrA-like"/>
    <property type="match status" value="1"/>
</dbReference>
<evidence type="ECO:0000256" key="6">
    <source>
        <dbReference type="PROSITE-ProRule" id="PRU00169"/>
    </source>
</evidence>
<protein>
    <submittedName>
        <fullName evidence="10">Response regulator</fullName>
    </submittedName>
</protein>
<dbReference type="SMART" id="SM00448">
    <property type="entry name" value="REC"/>
    <property type="match status" value="1"/>
</dbReference>
<dbReference type="Pfam" id="PF00072">
    <property type="entry name" value="Response_reg"/>
    <property type="match status" value="1"/>
</dbReference>
<dbReference type="CDD" id="cd00383">
    <property type="entry name" value="trans_reg_C"/>
    <property type="match status" value="1"/>
</dbReference>
<organism evidence="10 11">
    <name type="scientific">Natronomicrosphaera hydrolytica</name>
    <dbReference type="NCBI Taxonomy" id="3242702"/>
    <lineage>
        <taxon>Bacteria</taxon>
        <taxon>Pseudomonadati</taxon>
        <taxon>Planctomycetota</taxon>
        <taxon>Phycisphaerae</taxon>
        <taxon>Phycisphaerales</taxon>
        <taxon>Phycisphaeraceae</taxon>
        <taxon>Natronomicrosphaera</taxon>
    </lineage>
</organism>
<keyword evidence="1 6" id="KW-0597">Phosphoprotein</keyword>
<dbReference type="Pfam" id="PF00486">
    <property type="entry name" value="Trans_reg_C"/>
    <property type="match status" value="1"/>
</dbReference>
<keyword evidence="11" id="KW-1185">Reference proteome</keyword>
<evidence type="ECO:0000256" key="3">
    <source>
        <dbReference type="ARBA" id="ARBA00023015"/>
    </source>
</evidence>
<dbReference type="InterPro" id="IPR039420">
    <property type="entry name" value="WalR-like"/>
</dbReference>
<dbReference type="Gene3D" id="3.40.50.2300">
    <property type="match status" value="1"/>
</dbReference>
<dbReference type="InterPro" id="IPR001867">
    <property type="entry name" value="OmpR/PhoB-type_DNA-bd"/>
</dbReference>
<feature type="DNA-binding region" description="OmpR/PhoB-type" evidence="7">
    <location>
        <begin position="124"/>
        <end position="222"/>
    </location>
</feature>
<gene>
    <name evidence="10" type="ORF">ACERK3_04900</name>
</gene>
<dbReference type="Gene3D" id="6.10.250.690">
    <property type="match status" value="1"/>
</dbReference>
<dbReference type="EMBL" id="JBGUBD010000003">
    <property type="protein sequence ID" value="MFA9477629.1"/>
    <property type="molecule type" value="Genomic_DNA"/>
</dbReference>
<keyword evidence="2" id="KW-0902">Two-component regulatory system</keyword>
<evidence type="ECO:0000256" key="2">
    <source>
        <dbReference type="ARBA" id="ARBA00023012"/>
    </source>
</evidence>
<reference evidence="10 11" key="1">
    <citation type="submission" date="2024-08" db="EMBL/GenBank/DDBJ databases">
        <title>Whole-genome sequencing of halo(alkali)philic microorganisms from hypersaline lakes.</title>
        <authorList>
            <person name="Sorokin D.Y."/>
            <person name="Merkel A.Y."/>
            <person name="Messina E."/>
            <person name="Yakimov M."/>
        </authorList>
    </citation>
    <scope>NUCLEOTIDE SEQUENCE [LARGE SCALE GENOMIC DNA]</scope>
    <source>
        <strain evidence="10 11">AB-hyl4</strain>
    </source>
</reference>
<evidence type="ECO:0000313" key="11">
    <source>
        <dbReference type="Proteomes" id="UP001575105"/>
    </source>
</evidence>
<dbReference type="PROSITE" id="PS50110">
    <property type="entry name" value="RESPONSE_REGULATORY"/>
    <property type="match status" value="1"/>
</dbReference>
<sequence>MRLLVIEDNLHLAVAIEQGLAEQGFTVDVSRSGHDGEELAAIESYDVIILDLMLPDHDGVRLCQNLRRRGVATPVLIVTALADTRDKVIGLNAGADDYLTKPFDFDELIARVRALMRRGGQDSAARLEYEDITMDLIQHRVERAGKPIELTRKEFSLLEYFLRNPHRLLTRAAIGEHVWDMNFDPFSNVIDVYVSMLRRKIDKPYEHALIHTIIGMGYYFGLRAPNEPES</sequence>
<evidence type="ECO:0000256" key="1">
    <source>
        <dbReference type="ARBA" id="ARBA00022553"/>
    </source>
</evidence>
<keyword evidence="4 7" id="KW-0238">DNA-binding</keyword>
<evidence type="ECO:0000259" key="9">
    <source>
        <dbReference type="PROSITE" id="PS51755"/>
    </source>
</evidence>
<feature type="domain" description="OmpR/PhoB-type" evidence="9">
    <location>
        <begin position="124"/>
        <end position="222"/>
    </location>
</feature>
<evidence type="ECO:0000256" key="7">
    <source>
        <dbReference type="PROSITE-ProRule" id="PRU01091"/>
    </source>
</evidence>
<dbReference type="InterPro" id="IPR036388">
    <property type="entry name" value="WH-like_DNA-bd_sf"/>
</dbReference>
<dbReference type="InterPro" id="IPR011006">
    <property type="entry name" value="CheY-like_superfamily"/>
</dbReference>
<dbReference type="RefSeq" id="WP_425344558.1">
    <property type="nucleotide sequence ID" value="NZ_JBGUBD010000003.1"/>
</dbReference>
<dbReference type="Proteomes" id="UP001575105">
    <property type="component" value="Unassembled WGS sequence"/>
</dbReference>
<dbReference type="PANTHER" id="PTHR48111:SF22">
    <property type="entry name" value="REGULATOR OF RPOS"/>
    <property type="match status" value="1"/>
</dbReference>
<feature type="domain" description="Response regulatory" evidence="8">
    <location>
        <begin position="2"/>
        <end position="116"/>
    </location>
</feature>
<keyword evidence="5" id="KW-0804">Transcription</keyword>
<evidence type="ECO:0000256" key="4">
    <source>
        <dbReference type="ARBA" id="ARBA00023125"/>
    </source>
</evidence>
<proteinExistence type="predicted"/>
<dbReference type="SMART" id="SM00862">
    <property type="entry name" value="Trans_reg_C"/>
    <property type="match status" value="1"/>
</dbReference>
<evidence type="ECO:0000313" key="10">
    <source>
        <dbReference type="EMBL" id="MFA9477629.1"/>
    </source>
</evidence>